<reference evidence="2" key="1">
    <citation type="submission" date="2018-11" db="EMBL/GenBank/DDBJ databases">
        <authorList>
            <consortium name="Genoscope - CEA"/>
            <person name="William W."/>
        </authorList>
    </citation>
    <scope>NUCLEOTIDE SEQUENCE</scope>
</reference>
<proteinExistence type="predicted"/>
<name>A0A3P5ZJH6_BRACM</name>
<protein>
    <submittedName>
        <fullName evidence="2">Uncharacterized protein</fullName>
    </submittedName>
</protein>
<evidence type="ECO:0000313" key="2">
    <source>
        <dbReference type="EMBL" id="VDC78319.1"/>
    </source>
</evidence>
<feature type="region of interest" description="Disordered" evidence="1">
    <location>
        <begin position="1"/>
        <end position="28"/>
    </location>
</feature>
<evidence type="ECO:0000256" key="1">
    <source>
        <dbReference type="SAM" id="MobiDB-lite"/>
    </source>
</evidence>
<dbReference type="EMBL" id="LR031572">
    <property type="protein sequence ID" value="VDC78319.1"/>
    <property type="molecule type" value="Genomic_DNA"/>
</dbReference>
<accession>A0A3P5ZJH6</accession>
<dbReference type="AlphaFoldDB" id="A0A3P5ZJH6"/>
<organism evidence="2">
    <name type="scientific">Brassica campestris</name>
    <name type="common">Field mustard</name>
    <dbReference type="NCBI Taxonomy" id="3711"/>
    <lineage>
        <taxon>Eukaryota</taxon>
        <taxon>Viridiplantae</taxon>
        <taxon>Streptophyta</taxon>
        <taxon>Embryophyta</taxon>
        <taxon>Tracheophyta</taxon>
        <taxon>Spermatophyta</taxon>
        <taxon>Magnoliopsida</taxon>
        <taxon>eudicotyledons</taxon>
        <taxon>Gunneridae</taxon>
        <taxon>Pentapetalae</taxon>
        <taxon>rosids</taxon>
        <taxon>malvids</taxon>
        <taxon>Brassicales</taxon>
        <taxon>Brassicaceae</taxon>
        <taxon>Brassiceae</taxon>
        <taxon>Brassica</taxon>
    </lineage>
</organism>
<sequence>MSSAQRRKLADISNLNREEETHPQQNLLFSSKEYAEKLQKAYSL</sequence>
<gene>
    <name evidence="2" type="ORF">BRAA03T09537Z</name>
</gene>